<organism evidence="1 2">
    <name type="scientific">Salinicola socius</name>
    <dbReference type="NCBI Taxonomy" id="404433"/>
    <lineage>
        <taxon>Bacteria</taxon>
        <taxon>Pseudomonadati</taxon>
        <taxon>Pseudomonadota</taxon>
        <taxon>Gammaproteobacteria</taxon>
        <taxon>Oceanospirillales</taxon>
        <taxon>Halomonadaceae</taxon>
        <taxon>Salinicola</taxon>
    </lineage>
</organism>
<dbReference type="InterPro" id="IPR005186">
    <property type="entry name" value="FlaG"/>
</dbReference>
<dbReference type="EMBL" id="MSDO01000022">
    <property type="protein sequence ID" value="OLO03381.1"/>
    <property type="molecule type" value="Genomic_DNA"/>
</dbReference>
<evidence type="ECO:0000313" key="2">
    <source>
        <dbReference type="Proteomes" id="UP000186878"/>
    </source>
</evidence>
<accession>A0A1Q8SPP2</accession>
<comment type="caution">
    <text evidence="1">The sequence shown here is derived from an EMBL/GenBank/DDBJ whole genome shotgun (WGS) entry which is preliminary data.</text>
</comment>
<keyword evidence="2" id="KW-1185">Reference proteome</keyword>
<protein>
    <recommendedName>
        <fullName evidence="3">Flagellar biosynthesis protein FlaG</fullName>
    </recommendedName>
</protein>
<gene>
    <name evidence="1" type="ORF">BTW07_14990</name>
</gene>
<reference evidence="1 2" key="1">
    <citation type="submission" date="2016-12" db="EMBL/GenBank/DDBJ databases">
        <title>Draft genome sequences of strains Salinicola socius SMB35, Salinicola sp. MH3R3-1 and Chromohalobacter sp. SMB17 from the Verkhnekamsk potash mining region of Russia.</title>
        <authorList>
            <person name="Mavrodi D.V."/>
            <person name="Olsson B.E."/>
            <person name="Korsakova E.S."/>
            <person name="Pyankova A."/>
            <person name="Mavrodi O.V."/>
            <person name="Plotnikova E.G."/>
        </authorList>
    </citation>
    <scope>NUCLEOTIDE SEQUENCE [LARGE SCALE GENOMIC DNA]</scope>
    <source>
        <strain evidence="1 2">SMB35</strain>
    </source>
</reference>
<dbReference type="STRING" id="404433.BTW07_14990"/>
<proteinExistence type="predicted"/>
<name>A0A1Q8SPP2_9GAMM</name>
<dbReference type="SUPFAM" id="SSF160214">
    <property type="entry name" value="FlaG-like"/>
    <property type="match status" value="1"/>
</dbReference>
<dbReference type="Pfam" id="PF03646">
    <property type="entry name" value="FlaG"/>
    <property type="match status" value="1"/>
</dbReference>
<dbReference type="Proteomes" id="UP000186878">
    <property type="component" value="Unassembled WGS sequence"/>
</dbReference>
<sequence length="125" mass="13734">MLMPTPIDLASFYLNSNADRSPRQRLETLLDQAGLVQPITHGSSSAIPNDPAKGIGYLSDRVNELNTAMTQYGLRFELSEFDSRVITQVIDRATGDIIRQIPSDEMLHIAEAFAESQGRLVDASA</sequence>
<evidence type="ECO:0008006" key="3">
    <source>
        <dbReference type="Google" id="ProtNLM"/>
    </source>
</evidence>
<evidence type="ECO:0000313" key="1">
    <source>
        <dbReference type="EMBL" id="OLO03381.1"/>
    </source>
</evidence>
<dbReference type="Gene3D" id="3.30.160.170">
    <property type="entry name" value="FlaG-like"/>
    <property type="match status" value="1"/>
</dbReference>
<dbReference type="AlphaFoldDB" id="A0A1Q8SPP2"/>
<dbReference type="InterPro" id="IPR035924">
    <property type="entry name" value="FlaG-like_sf"/>
</dbReference>